<protein>
    <submittedName>
        <fullName evidence="2">Uncharacterized protein</fullName>
    </submittedName>
</protein>
<name>A0A3S5AX68_9PLAT</name>
<reference evidence="2" key="1">
    <citation type="submission" date="2018-11" db="EMBL/GenBank/DDBJ databases">
        <authorList>
            <consortium name="Pathogen Informatics"/>
        </authorList>
    </citation>
    <scope>NUCLEOTIDE SEQUENCE</scope>
</reference>
<dbReference type="EMBL" id="CAAALY010263010">
    <property type="protein sequence ID" value="VEL39924.1"/>
    <property type="molecule type" value="Genomic_DNA"/>
</dbReference>
<proteinExistence type="predicted"/>
<organism evidence="2 3">
    <name type="scientific">Protopolystoma xenopodis</name>
    <dbReference type="NCBI Taxonomy" id="117903"/>
    <lineage>
        <taxon>Eukaryota</taxon>
        <taxon>Metazoa</taxon>
        <taxon>Spiralia</taxon>
        <taxon>Lophotrochozoa</taxon>
        <taxon>Platyhelminthes</taxon>
        <taxon>Monogenea</taxon>
        <taxon>Polyopisthocotylea</taxon>
        <taxon>Polystomatidea</taxon>
        <taxon>Polystomatidae</taxon>
        <taxon>Protopolystoma</taxon>
    </lineage>
</organism>
<evidence type="ECO:0000313" key="2">
    <source>
        <dbReference type="EMBL" id="VEL39924.1"/>
    </source>
</evidence>
<feature type="compositionally biased region" description="Pro residues" evidence="1">
    <location>
        <begin position="40"/>
        <end position="49"/>
    </location>
</feature>
<feature type="region of interest" description="Disordered" evidence="1">
    <location>
        <begin position="30"/>
        <end position="61"/>
    </location>
</feature>
<gene>
    <name evidence="2" type="ORF">PXEA_LOCUS33364</name>
</gene>
<feature type="compositionally biased region" description="Low complexity" evidence="1">
    <location>
        <begin position="30"/>
        <end position="39"/>
    </location>
</feature>
<evidence type="ECO:0000313" key="3">
    <source>
        <dbReference type="Proteomes" id="UP000784294"/>
    </source>
</evidence>
<comment type="caution">
    <text evidence="2">The sequence shown here is derived from an EMBL/GenBank/DDBJ whole genome shotgun (WGS) entry which is preliminary data.</text>
</comment>
<evidence type="ECO:0000256" key="1">
    <source>
        <dbReference type="SAM" id="MobiDB-lite"/>
    </source>
</evidence>
<dbReference type="Proteomes" id="UP000784294">
    <property type="component" value="Unassembled WGS sequence"/>
</dbReference>
<keyword evidence="3" id="KW-1185">Reference proteome</keyword>
<sequence length="132" mass="14385">MFFPFDARIFPAPSNSRSAKSIYSASLKLSSSSSSTSKSPLPPQIPNPEPNCNRQLASSSHLQEQRVANLRQLRLRALLGGNAEEAVGSKETFLELLGQTVPEEANLVKPDELDLVTNLGKRPEALEPITDK</sequence>
<dbReference type="AlphaFoldDB" id="A0A3S5AX68"/>
<accession>A0A3S5AX68</accession>